<dbReference type="RefSeq" id="XP_030940223.1">
    <property type="nucleotide sequence ID" value="XM_031084363.1"/>
</dbReference>
<dbReference type="PROSITE" id="PS50158">
    <property type="entry name" value="ZF_CCHC"/>
    <property type="match status" value="1"/>
</dbReference>
<reference evidence="4" key="2">
    <citation type="submission" date="2021-01" db="UniProtKB">
        <authorList>
            <consortium name="EnsemblPlants"/>
        </authorList>
    </citation>
    <scope>IDENTIFICATION</scope>
</reference>
<dbReference type="Gramene" id="QL10p063003:mrna">
    <property type="protein sequence ID" value="QL10p063003:mrna:CDS:1"/>
    <property type="gene ID" value="QL10p063003"/>
</dbReference>
<dbReference type="InterPro" id="IPR025558">
    <property type="entry name" value="DUF4283"/>
</dbReference>
<accession>A0A7N2MTK0</accession>
<dbReference type="GO" id="GO:0003676">
    <property type="term" value="F:nucleic acid binding"/>
    <property type="evidence" value="ECO:0007669"/>
    <property type="project" value="InterPro"/>
</dbReference>
<dbReference type="Pfam" id="PF14111">
    <property type="entry name" value="DUF4283"/>
    <property type="match status" value="1"/>
</dbReference>
<dbReference type="GeneID" id="115965177"/>
<evidence type="ECO:0000313" key="4">
    <source>
        <dbReference type="EnsemblPlants" id="QL10p063003:mrna:CDS:1"/>
    </source>
</evidence>
<protein>
    <recommendedName>
        <fullName evidence="3">CCHC-type domain-containing protein</fullName>
    </recommendedName>
</protein>
<dbReference type="InterPro" id="IPR001878">
    <property type="entry name" value="Znf_CCHC"/>
</dbReference>
<evidence type="ECO:0000256" key="1">
    <source>
        <dbReference type="PROSITE-ProRule" id="PRU00047"/>
    </source>
</evidence>
<feature type="region of interest" description="Disordered" evidence="2">
    <location>
        <begin position="1"/>
        <end position="34"/>
    </location>
</feature>
<keyword evidence="5" id="KW-1185">Reference proteome</keyword>
<keyword evidence="1" id="KW-0863">Zinc-finger</keyword>
<dbReference type="EnsemblPlants" id="QL10p063003:mrna">
    <property type="protein sequence ID" value="QL10p063003:mrna:CDS:1"/>
    <property type="gene ID" value="QL10p063003"/>
</dbReference>
<dbReference type="PANTHER" id="PTHR31286:SF99">
    <property type="entry name" value="DUF4283 DOMAIN-CONTAINING PROTEIN"/>
    <property type="match status" value="1"/>
</dbReference>
<dbReference type="InParanoid" id="A0A7N2MTK0"/>
<dbReference type="AlphaFoldDB" id="A0A7N2MTK0"/>
<feature type="domain" description="CCHC-type" evidence="3">
    <location>
        <begin position="266"/>
        <end position="279"/>
    </location>
</feature>
<dbReference type="GO" id="GO:0008270">
    <property type="term" value="F:zinc ion binding"/>
    <property type="evidence" value="ECO:0007669"/>
    <property type="project" value="UniProtKB-KW"/>
</dbReference>
<name>A0A7N2MTK0_QUELO</name>
<dbReference type="OMA" id="FIRADEC"/>
<evidence type="ECO:0000313" key="5">
    <source>
        <dbReference type="Proteomes" id="UP000594261"/>
    </source>
</evidence>
<dbReference type="InterPro" id="IPR040256">
    <property type="entry name" value="At4g02000-like"/>
</dbReference>
<feature type="compositionally biased region" description="Polar residues" evidence="2">
    <location>
        <begin position="1"/>
        <end position="11"/>
    </location>
</feature>
<dbReference type="KEGG" id="qlo:115965177"/>
<proteinExistence type="predicted"/>
<organism evidence="4 5">
    <name type="scientific">Quercus lobata</name>
    <name type="common">Valley oak</name>
    <dbReference type="NCBI Taxonomy" id="97700"/>
    <lineage>
        <taxon>Eukaryota</taxon>
        <taxon>Viridiplantae</taxon>
        <taxon>Streptophyta</taxon>
        <taxon>Embryophyta</taxon>
        <taxon>Tracheophyta</taxon>
        <taxon>Spermatophyta</taxon>
        <taxon>Magnoliopsida</taxon>
        <taxon>eudicotyledons</taxon>
        <taxon>Gunneridae</taxon>
        <taxon>Pentapetalae</taxon>
        <taxon>rosids</taxon>
        <taxon>fabids</taxon>
        <taxon>Fagales</taxon>
        <taxon>Fagaceae</taxon>
        <taxon>Quercus</taxon>
    </lineage>
</organism>
<keyword evidence="1" id="KW-0862">Zinc</keyword>
<dbReference type="OrthoDB" id="1427700at2759"/>
<keyword evidence="1" id="KW-0479">Metal-binding</keyword>
<evidence type="ECO:0000259" key="3">
    <source>
        <dbReference type="PROSITE" id="PS50158"/>
    </source>
</evidence>
<dbReference type="EMBL" id="LRBV02000010">
    <property type="status" value="NOT_ANNOTATED_CDS"/>
    <property type="molecule type" value="Genomic_DNA"/>
</dbReference>
<feature type="compositionally biased region" description="Basic and acidic residues" evidence="2">
    <location>
        <begin position="18"/>
        <end position="30"/>
    </location>
</feature>
<dbReference type="Proteomes" id="UP000594261">
    <property type="component" value="Chromosome 10"/>
</dbReference>
<dbReference type="PANTHER" id="PTHR31286">
    <property type="entry name" value="GLYCINE-RICH CELL WALL STRUCTURAL PROTEIN 1.8-LIKE"/>
    <property type="match status" value="1"/>
</dbReference>
<sequence>MDVELSTPTQRSSEEEDELHRSVKKFKESNGARSFTQPRKLVSYKDSLVGDIPGAYEQAFRFDKDWEEEYESDTELEPLLEGMAEVKLSKETKARIRAPWSKALIVKVYGRSVGFNYLTFKINALWKPKTKMDGVNLGRDFFLIRFSCNDDYDHVLREGPWLIGEHFLAIMPWEPYFKASEAKLSSVAVWVRLPELPIEFYDASVLKEIGSVIGPVLRIDSYTASETRGGYARLCVQINLEKPLITSIRVGRMVQRVMYEGVSSLCFSCGRFGHKKENCSFQLKQTVKENNGQEEQRINEGVVVSRPN</sequence>
<reference evidence="4 5" key="1">
    <citation type="journal article" date="2016" name="G3 (Bethesda)">
        <title>First Draft Assembly and Annotation of the Genome of a California Endemic Oak Quercus lobata Nee (Fagaceae).</title>
        <authorList>
            <person name="Sork V.L."/>
            <person name="Fitz-Gibbon S.T."/>
            <person name="Puiu D."/>
            <person name="Crepeau M."/>
            <person name="Gugger P.F."/>
            <person name="Sherman R."/>
            <person name="Stevens K."/>
            <person name="Langley C.H."/>
            <person name="Pellegrini M."/>
            <person name="Salzberg S.L."/>
        </authorList>
    </citation>
    <scope>NUCLEOTIDE SEQUENCE [LARGE SCALE GENOMIC DNA]</scope>
    <source>
        <strain evidence="4 5">cv. SW786</strain>
    </source>
</reference>
<gene>
    <name evidence="4" type="primary">LOC115965177</name>
</gene>
<evidence type="ECO:0000256" key="2">
    <source>
        <dbReference type="SAM" id="MobiDB-lite"/>
    </source>
</evidence>